<protein>
    <submittedName>
        <fullName evidence="1">Uncharacterized protein</fullName>
    </submittedName>
</protein>
<dbReference type="EMBL" id="FOMQ01000003">
    <property type="protein sequence ID" value="SFD52606.1"/>
    <property type="molecule type" value="Genomic_DNA"/>
</dbReference>
<evidence type="ECO:0000313" key="2">
    <source>
        <dbReference type="Proteomes" id="UP000199517"/>
    </source>
</evidence>
<dbReference type="STRING" id="32040.SAMN04489710_10368"/>
<proteinExistence type="predicted"/>
<dbReference type="AlphaFoldDB" id="A0A1I1T1U1"/>
<reference evidence="2" key="1">
    <citation type="submission" date="2016-10" db="EMBL/GenBank/DDBJ databases">
        <authorList>
            <person name="Varghese N."/>
            <person name="Submissions S."/>
        </authorList>
    </citation>
    <scope>NUCLEOTIDE SEQUENCE [LARGE SCALE GENOMIC DNA]</scope>
    <source>
        <strain evidence="2">DSM 7481</strain>
    </source>
</reference>
<sequence length="100" mass="11660">MDIMTIYLAFFEAHVDPLFRKDTNKTIGDTLIALAYPNLIIIGPPPQFADLIIDVNKEGLVIEPDKYPLYQFLEENPEFCESMILRHAGLREIFEEWMKK</sequence>
<dbReference type="Proteomes" id="UP000199517">
    <property type="component" value="Unassembled WGS sequence"/>
</dbReference>
<keyword evidence="2" id="KW-1185">Reference proteome</keyword>
<evidence type="ECO:0000313" key="1">
    <source>
        <dbReference type="EMBL" id="SFD52606.1"/>
    </source>
</evidence>
<accession>A0A1I1T1U1</accession>
<name>A0A1I1T1U1_9BURK</name>
<organism evidence="1 2">
    <name type="scientific">Paracidovorax konjaci</name>
    <dbReference type="NCBI Taxonomy" id="32040"/>
    <lineage>
        <taxon>Bacteria</taxon>
        <taxon>Pseudomonadati</taxon>
        <taxon>Pseudomonadota</taxon>
        <taxon>Betaproteobacteria</taxon>
        <taxon>Burkholderiales</taxon>
        <taxon>Comamonadaceae</taxon>
        <taxon>Paracidovorax</taxon>
    </lineage>
</organism>
<gene>
    <name evidence="1" type="ORF">SAMN04489710_10368</name>
</gene>